<evidence type="ECO:0000313" key="2">
    <source>
        <dbReference type="Proteomes" id="UP001249851"/>
    </source>
</evidence>
<protein>
    <recommendedName>
        <fullName evidence="3">Endonuclease/exonuclease/phosphatase domain-containing protein</fullName>
    </recommendedName>
</protein>
<reference evidence="1" key="2">
    <citation type="journal article" date="2023" name="Science">
        <title>Genomic signatures of disease resistance in endangered staghorn corals.</title>
        <authorList>
            <person name="Vollmer S.V."/>
            <person name="Selwyn J.D."/>
            <person name="Despard B.A."/>
            <person name="Roesel C.L."/>
        </authorList>
    </citation>
    <scope>NUCLEOTIDE SEQUENCE</scope>
    <source>
        <strain evidence="1">K2</strain>
    </source>
</reference>
<name>A0AAD9QWH0_ACRCE</name>
<dbReference type="EMBL" id="JARQWQ010000011">
    <property type="protein sequence ID" value="KAK2568706.1"/>
    <property type="molecule type" value="Genomic_DNA"/>
</dbReference>
<accession>A0AAD9QWH0</accession>
<dbReference type="AlphaFoldDB" id="A0AAD9QWH0"/>
<proteinExistence type="predicted"/>
<sequence>MIVGDFNLHVYDRDNHDASLLLDLLESMNLVQHVIGATHEKDSKSLLLPANVNPEVAANNIGNYFAQKVNDIYDHLAQKNATFTVYPDDEVADNNTPLLHFKELTMDEVIAVINKTSRKGCSSASHVLQFLDNLSPIIATMLNLSLRTGHFLLTLGKKLLSLRC</sequence>
<evidence type="ECO:0000313" key="1">
    <source>
        <dbReference type="EMBL" id="KAK2568706.1"/>
    </source>
</evidence>
<keyword evidence="2" id="KW-1185">Reference proteome</keyword>
<reference evidence="1" key="1">
    <citation type="journal article" date="2023" name="G3 (Bethesda)">
        <title>Whole genome assembly and annotation of the endangered Caribbean coral Acropora cervicornis.</title>
        <authorList>
            <person name="Selwyn J.D."/>
            <person name="Vollmer S.V."/>
        </authorList>
    </citation>
    <scope>NUCLEOTIDE SEQUENCE</scope>
    <source>
        <strain evidence="1">K2</strain>
    </source>
</reference>
<dbReference type="Proteomes" id="UP001249851">
    <property type="component" value="Unassembled WGS sequence"/>
</dbReference>
<organism evidence="1 2">
    <name type="scientific">Acropora cervicornis</name>
    <name type="common">Staghorn coral</name>
    <dbReference type="NCBI Taxonomy" id="6130"/>
    <lineage>
        <taxon>Eukaryota</taxon>
        <taxon>Metazoa</taxon>
        <taxon>Cnidaria</taxon>
        <taxon>Anthozoa</taxon>
        <taxon>Hexacorallia</taxon>
        <taxon>Scleractinia</taxon>
        <taxon>Astrocoeniina</taxon>
        <taxon>Acroporidae</taxon>
        <taxon>Acropora</taxon>
    </lineage>
</organism>
<comment type="caution">
    <text evidence="1">The sequence shown here is derived from an EMBL/GenBank/DDBJ whole genome shotgun (WGS) entry which is preliminary data.</text>
</comment>
<evidence type="ECO:0008006" key="3">
    <source>
        <dbReference type="Google" id="ProtNLM"/>
    </source>
</evidence>
<gene>
    <name evidence="1" type="ORF">P5673_006700</name>
</gene>